<dbReference type="Proteomes" id="UP001386437">
    <property type="component" value="Unassembled WGS sequence"/>
</dbReference>
<accession>A0ABU8IPE9</accession>
<proteinExistence type="predicted"/>
<gene>
    <name evidence="1" type="ORF">H3V53_09735</name>
</gene>
<name>A0ABU8IPE9_9BURK</name>
<evidence type="ECO:0000313" key="2">
    <source>
        <dbReference type="Proteomes" id="UP001386437"/>
    </source>
</evidence>
<dbReference type="EMBL" id="JACFYJ010000011">
    <property type="protein sequence ID" value="MEI5997482.1"/>
    <property type="molecule type" value="Genomic_DNA"/>
</dbReference>
<reference evidence="1 2" key="1">
    <citation type="journal article" date="2022" name="Arch. Microbiol.">
        <title>Paraburkholderia bengalensis sp. nov. isolated from roots of Oryza sativa, IR64.</title>
        <authorList>
            <person name="Nag P."/>
            <person name="Mondal N."/>
            <person name="Sarkar J."/>
            <person name="Das S."/>
        </authorList>
    </citation>
    <scope>NUCLEOTIDE SEQUENCE [LARGE SCALE GENOMIC DNA]</scope>
    <source>
        <strain evidence="1 2">IR64_4_BI</strain>
    </source>
</reference>
<protein>
    <submittedName>
        <fullName evidence="1">Uncharacterized protein</fullName>
    </submittedName>
</protein>
<sequence length="84" mass="9532">MMGARERSLRGQVEKWLGSASRECIRVTRFGHSRSNSWRYVCIEATHVAGLYSFVFFRHDDGSWCVFPPASGGFPASRRDFGLS</sequence>
<comment type="caution">
    <text evidence="1">The sequence shown here is derived from an EMBL/GenBank/DDBJ whole genome shotgun (WGS) entry which is preliminary data.</text>
</comment>
<keyword evidence="2" id="KW-1185">Reference proteome</keyword>
<evidence type="ECO:0000313" key="1">
    <source>
        <dbReference type="EMBL" id="MEI5997482.1"/>
    </source>
</evidence>
<organism evidence="1 2">
    <name type="scientific">Paraburkholderia bengalensis</name>
    <dbReference type="NCBI Taxonomy" id="2747562"/>
    <lineage>
        <taxon>Bacteria</taxon>
        <taxon>Pseudomonadati</taxon>
        <taxon>Pseudomonadota</taxon>
        <taxon>Betaproteobacteria</taxon>
        <taxon>Burkholderiales</taxon>
        <taxon>Burkholderiaceae</taxon>
        <taxon>Paraburkholderia</taxon>
    </lineage>
</organism>